<dbReference type="Proteomes" id="UP001629244">
    <property type="component" value="Unassembled WGS sequence"/>
</dbReference>
<feature type="chain" id="PRO_5045853094" evidence="1">
    <location>
        <begin position="21"/>
        <end position="155"/>
    </location>
</feature>
<keyword evidence="1" id="KW-0732">Signal</keyword>
<dbReference type="EMBL" id="JBELQC010000001">
    <property type="protein sequence ID" value="MFL9839978.1"/>
    <property type="molecule type" value="Genomic_DNA"/>
</dbReference>
<name>A0ABW8YIS2_9SPHN</name>
<gene>
    <name evidence="2" type="ORF">ABS767_03285</name>
</gene>
<organism evidence="2 3">
    <name type="scientific">Sphingomonas plantiphila</name>
    <dbReference type="NCBI Taxonomy" id="3163295"/>
    <lineage>
        <taxon>Bacteria</taxon>
        <taxon>Pseudomonadati</taxon>
        <taxon>Pseudomonadota</taxon>
        <taxon>Alphaproteobacteria</taxon>
        <taxon>Sphingomonadales</taxon>
        <taxon>Sphingomonadaceae</taxon>
        <taxon>Sphingomonas</taxon>
    </lineage>
</organism>
<evidence type="ECO:0000256" key="1">
    <source>
        <dbReference type="SAM" id="SignalP"/>
    </source>
</evidence>
<evidence type="ECO:0000313" key="2">
    <source>
        <dbReference type="EMBL" id="MFL9839978.1"/>
    </source>
</evidence>
<feature type="signal peptide" evidence="1">
    <location>
        <begin position="1"/>
        <end position="20"/>
    </location>
</feature>
<accession>A0ABW8YIS2</accession>
<protein>
    <submittedName>
        <fullName evidence="2">Uncharacterized protein</fullName>
    </submittedName>
</protein>
<keyword evidence="3" id="KW-1185">Reference proteome</keyword>
<dbReference type="RefSeq" id="WP_408076938.1">
    <property type="nucleotide sequence ID" value="NZ_JBELQC010000001.1"/>
</dbReference>
<reference evidence="2 3" key="1">
    <citation type="submission" date="2024-06" db="EMBL/GenBank/DDBJ databases">
        <authorList>
            <person name="Kaempfer P."/>
            <person name="Viver T."/>
        </authorList>
    </citation>
    <scope>NUCLEOTIDE SEQUENCE [LARGE SCALE GENOMIC DNA]</scope>
    <source>
        <strain evidence="2 3">ST-64</strain>
    </source>
</reference>
<sequence length="155" mass="15193">MRAALAIAAGLSLLAAPVAAQELPRPVTGAEMRAEARAMAAGDPALLAEVDAAEAEATRGILGNGPTSIRQSVPAGGSWSLSLKRSADAAATIAVRRIGAAPVALTVLDAAGRQLCTDASGGTMLTCRIAAGGGPIVARVANTGAAAADILLLMN</sequence>
<proteinExistence type="predicted"/>
<comment type="caution">
    <text evidence="2">The sequence shown here is derived from an EMBL/GenBank/DDBJ whole genome shotgun (WGS) entry which is preliminary data.</text>
</comment>
<evidence type="ECO:0000313" key="3">
    <source>
        <dbReference type="Proteomes" id="UP001629244"/>
    </source>
</evidence>